<comment type="subcellular location">
    <subcellularLocation>
        <location evidence="1">Golgi apparatus membrane</location>
        <topology evidence="1">Single-pass type II membrane protein</topology>
    </subcellularLocation>
</comment>
<keyword evidence="7 10" id="KW-1133">Transmembrane helix</keyword>
<evidence type="ECO:0000313" key="12">
    <source>
        <dbReference type="EMBL" id="CAK9093524.1"/>
    </source>
</evidence>
<proteinExistence type="inferred from homology"/>
<organism evidence="12 13">
    <name type="scientific">Durusdinium trenchii</name>
    <dbReference type="NCBI Taxonomy" id="1381693"/>
    <lineage>
        <taxon>Eukaryota</taxon>
        <taxon>Sar</taxon>
        <taxon>Alveolata</taxon>
        <taxon>Dinophyceae</taxon>
        <taxon>Suessiales</taxon>
        <taxon>Symbiodiniaceae</taxon>
        <taxon>Durusdinium</taxon>
    </lineage>
</organism>
<evidence type="ECO:0000256" key="3">
    <source>
        <dbReference type="ARBA" id="ARBA00022676"/>
    </source>
</evidence>
<evidence type="ECO:0000256" key="9">
    <source>
        <dbReference type="ARBA" id="ARBA00023136"/>
    </source>
</evidence>
<evidence type="ECO:0000256" key="11">
    <source>
        <dbReference type="SAM" id="SignalP"/>
    </source>
</evidence>
<feature type="signal peptide" evidence="11">
    <location>
        <begin position="1"/>
        <end position="18"/>
    </location>
</feature>
<keyword evidence="4" id="KW-0808">Transferase</keyword>
<feature type="transmembrane region" description="Helical" evidence="10">
    <location>
        <begin position="919"/>
        <end position="937"/>
    </location>
</feature>
<feature type="transmembrane region" description="Helical" evidence="10">
    <location>
        <begin position="958"/>
        <end position="977"/>
    </location>
</feature>
<dbReference type="EMBL" id="CAXAMM010040485">
    <property type="protein sequence ID" value="CAK9093524.1"/>
    <property type="molecule type" value="Genomic_DNA"/>
</dbReference>
<evidence type="ECO:0000256" key="4">
    <source>
        <dbReference type="ARBA" id="ARBA00022679"/>
    </source>
</evidence>
<evidence type="ECO:0000256" key="7">
    <source>
        <dbReference type="ARBA" id="ARBA00022989"/>
    </source>
</evidence>
<keyword evidence="5 10" id="KW-0812">Transmembrane</keyword>
<keyword evidence="9 10" id="KW-0472">Membrane</keyword>
<dbReference type="PANTHER" id="PTHR11214:SF3">
    <property type="entry name" value="BETA-1,3-GALACTOSYLTRANSFERASE 6"/>
    <property type="match status" value="1"/>
</dbReference>
<feature type="chain" id="PRO_5046651565" evidence="11">
    <location>
        <begin position="19"/>
        <end position="1001"/>
    </location>
</feature>
<sequence length="1001" mass="114880">MTGALWALLLGWLGHGGAWRSECSIEGMEVQVGVGGLGEAREEEGKRMCRVVWLDHHDLQSLDSSELQGADYVFTDSRSYAPFRGRNGAVLFLENISEFKVPKDLDGIMEAKTQLLSVLMPSKEKWDDLAQEIYSQAMQLLPEHVYVEDGNEETLVSAFERYRFCLIPEEDSSRHSISPLFVRSLAYHTIAVFNGFVEVGSMVFNAIADFDSDNFNLVETIETLNRHNKHIGALWHYQRIIQDQVLYRYNRPFEEKLFSQACTMCRLIADPVKTPLVFVGIYSARRNFEKRSVVRETWGRLLRETFRLRFRFFLGESSAGASSDERRMRREMEEHNDLVFLPVTEGYRMNSRKGLLFLEWIAARAEAEFLLKTDDDVYLRPTPLLRQLERRIPAQYAWAIFDYISPVPRDEDDNFYNPEETFPFPVFPPYPRGVVRVLSMDVVRLLAKASQEGRLRMIYGDDPCIGVHLRQILLGDDPLPSLTLDDFDNRVFAMEPSCHQNLWSKMTNRTWAIHHVKPEQISCMWSADLAAGYYQDTDLGLQVDESRELNEFPDLCGCATDESFFERSDLDKLQAETQRILEDEEPGNGGHPRVVFAGGVQILESAQKGTRQRSLDDDIRLMAGSMLTYSNLIYTQEGTETQAVKMVVRKQREKLLGCLMLPLAFMYFILCAQRALNGTEDTLMGDFSQIFFTQTDCPRLALYFPILEDMYGRAIQRPPATATDKWGTWGQVGVYNQIQGAIRFQQTRRTAAGFGKIYMCNSNVTCFLCRSNRGFQPAYLVSSGESAPIDCLEAWGPGRTPGDVCLLLIRSPRRLSLMQPTLQSSLPKESSDEMQLFRFYIYPSEDLSRTMERLQYFRGRNWLDEVGLYLLNSELGQPNMEQVTLTFFFADGGSIYYSRDFQAIFFKIFPNTLCMVADGFFFLTLCFTGILQAVVLWRALRDRRVKKYLSDIRNLLELLVIAIGIYFCALFTILSAFRISCVQHHGTSFNHVLQYNTSSII</sequence>
<dbReference type="PANTHER" id="PTHR11214">
    <property type="entry name" value="BETA-1,3-N-ACETYLGLUCOSAMINYLTRANSFERASE"/>
    <property type="match status" value="1"/>
</dbReference>
<comment type="caution">
    <text evidence="12">The sequence shown here is derived from an EMBL/GenBank/DDBJ whole genome shotgun (WGS) entry which is preliminary data.</text>
</comment>
<name>A0ABP0QYY0_9DINO</name>
<dbReference type="Pfam" id="PF01762">
    <property type="entry name" value="Galactosyl_T"/>
    <property type="match status" value="1"/>
</dbReference>
<keyword evidence="6" id="KW-0735">Signal-anchor</keyword>
<dbReference type="Proteomes" id="UP001642464">
    <property type="component" value="Unassembled WGS sequence"/>
</dbReference>
<accession>A0ABP0QYY0</accession>
<evidence type="ECO:0000256" key="6">
    <source>
        <dbReference type="ARBA" id="ARBA00022968"/>
    </source>
</evidence>
<dbReference type="InterPro" id="IPR002659">
    <property type="entry name" value="Glyco_trans_31"/>
</dbReference>
<keyword evidence="11" id="KW-0732">Signal</keyword>
<evidence type="ECO:0000256" key="1">
    <source>
        <dbReference type="ARBA" id="ARBA00004323"/>
    </source>
</evidence>
<evidence type="ECO:0000256" key="2">
    <source>
        <dbReference type="ARBA" id="ARBA00008661"/>
    </source>
</evidence>
<evidence type="ECO:0000313" key="13">
    <source>
        <dbReference type="Proteomes" id="UP001642464"/>
    </source>
</evidence>
<reference evidence="12 13" key="1">
    <citation type="submission" date="2024-02" db="EMBL/GenBank/DDBJ databases">
        <authorList>
            <person name="Chen Y."/>
            <person name="Shah S."/>
            <person name="Dougan E. K."/>
            <person name="Thang M."/>
            <person name="Chan C."/>
        </authorList>
    </citation>
    <scope>NUCLEOTIDE SEQUENCE [LARGE SCALE GENOMIC DNA]</scope>
</reference>
<dbReference type="Gene3D" id="3.90.550.50">
    <property type="match status" value="1"/>
</dbReference>
<evidence type="ECO:0000256" key="8">
    <source>
        <dbReference type="ARBA" id="ARBA00023034"/>
    </source>
</evidence>
<keyword evidence="8" id="KW-0333">Golgi apparatus</keyword>
<gene>
    <name evidence="12" type="ORF">SCF082_LOCUS43997</name>
</gene>
<keyword evidence="13" id="KW-1185">Reference proteome</keyword>
<evidence type="ECO:0000256" key="10">
    <source>
        <dbReference type="SAM" id="Phobius"/>
    </source>
</evidence>
<evidence type="ECO:0000256" key="5">
    <source>
        <dbReference type="ARBA" id="ARBA00022692"/>
    </source>
</evidence>
<protein>
    <submittedName>
        <fullName evidence="12">3-galactosyltransferase 16</fullName>
    </submittedName>
</protein>
<comment type="similarity">
    <text evidence="2">Belongs to the glycosyltransferase 31 family.</text>
</comment>
<keyword evidence="3" id="KW-0328">Glycosyltransferase</keyword>